<protein>
    <submittedName>
        <fullName evidence="3">AAA family ATPase</fullName>
    </submittedName>
</protein>
<accession>A0AAV3T8F1</accession>
<gene>
    <name evidence="3" type="ORF">GCM10009020_11860</name>
</gene>
<reference evidence="3 4" key="1">
    <citation type="journal article" date="2019" name="Int. J. Syst. Evol. Microbiol.">
        <title>The Global Catalogue of Microorganisms (GCM) 10K type strain sequencing project: providing services to taxonomists for standard genome sequencing and annotation.</title>
        <authorList>
            <consortium name="The Broad Institute Genomics Platform"/>
            <consortium name="The Broad Institute Genome Sequencing Center for Infectious Disease"/>
            <person name="Wu L."/>
            <person name="Ma J."/>
        </authorList>
    </citation>
    <scope>NUCLEOTIDE SEQUENCE [LARGE SCALE GENOMIC DNA]</scope>
    <source>
        <strain evidence="3 4">JCM 16328</strain>
    </source>
</reference>
<dbReference type="EMBL" id="BAAADV010000001">
    <property type="protein sequence ID" value="GAA0667825.1"/>
    <property type="molecule type" value="Genomic_DNA"/>
</dbReference>
<evidence type="ECO:0000313" key="4">
    <source>
        <dbReference type="Proteomes" id="UP001500420"/>
    </source>
</evidence>
<keyword evidence="2" id="KW-0067">ATP-binding</keyword>
<dbReference type="InterPro" id="IPR027417">
    <property type="entry name" value="P-loop_NTPase"/>
</dbReference>
<dbReference type="SUPFAM" id="SSF52540">
    <property type="entry name" value="P-loop containing nucleoside triphosphate hydrolases"/>
    <property type="match status" value="1"/>
</dbReference>
<dbReference type="RefSeq" id="WP_343772993.1">
    <property type="nucleotide sequence ID" value="NZ_BAAADV010000001.1"/>
</dbReference>
<dbReference type="InterPro" id="IPR050625">
    <property type="entry name" value="ParA/MinD_ATPase"/>
</dbReference>
<dbReference type="Gene3D" id="3.40.50.300">
    <property type="entry name" value="P-loop containing nucleotide triphosphate hydrolases"/>
    <property type="match status" value="1"/>
</dbReference>
<dbReference type="PANTHER" id="PTHR43384">
    <property type="entry name" value="SEPTUM SITE-DETERMINING PROTEIN MIND HOMOLOG, CHLOROPLASTIC-RELATED"/>
    <property type="match status" value="1"/>
</dbReference>
<comment type="caution">
    <text evidence="3">The sequence shown here is derived from an EMBL/GenBank/DDBJ whole genome shotgun (WGS) entry which is preliminary data.</text>
</comment>
<evidence type="ECO:0000313" key="3">
    <source>
        <dbReference type="EMBL" id="GAA0667825.1"/>
    </source>
</evidence>
<dbReference type="PANTHER" id="PTHR43384:SF6">
    <property type="entry name" value="SEPTUM SITE-DETERMINING PROTEIN MIND HOMOLOG, CHLOROPLASTIC"/>
    <property type="match status" value="1"/>
</dbReference>
<dbReference type="GO" id="GO:0051782">
    <property type="term" value="P:negative regulation of cell division"/>
    <property type="evidence" value="ECO:0007669"/>
    <property type="project" value="TreeGrafter"/>
</dbReference>
<evidence type="ECO:0000256" key="1">
    <source>
        <dbReference type="ARBA" id="ARBA00022741"/>
    </source>
</evidence>
<dbReference type="Proteomes" id="UP001500420">
    <property type="component" value="Unassembled WGS sequence"/>
</dbReference>
<sequence length="247" mass="25661">MSEQPTTAALVGTAGGAGATRLTAEVGATLARDDRSVAVLDVAFATQGLAQHVPGRIETDVVDLVTDDDPRPSDAAVDLRTDTPGRLVAVPSRAPFQALARAKTAGAAERFETVLARLDEAFDRVLVDVPPIATNPAVATVTAAERVALVAPGTERGVDSLQRSRARLTDIGTTDDLAVANRTTDSPDGSIDLAIPESEATAVADAPACLDPDDEFAPAVAALAEELFDDSLDLEFPEPDLVDRLRS</sequence>
<evidence type="ECO:0000256" key="2">
    <source>
        <dbReference type="ARBA" id="ARBA00022840"/>
    </source>
</evidence>
<dbReference type="GO" id="GO:0009898">
    <property type="term" value="C:cytoplasmic side of plasma membrane"/>
    <property type="evidence" value="ECO:0007669"/>
    <property type="project" value="TreeGrafter"/>
</dbReference>
<proteinExistence type="predicted"/>
<keyword evidence="1" id="KW-0547">Nucleotide-binding</keyword>
<dbReference type="AlphaFoldDB" id="A0AAV3T8F1"/>
<keyword evidence="4" id="KW-1185">Reference proteome</keyword>
<dbReference type="GO" id="GO:0005829">
    <property type="term" value="C:cytosol"/>
    <property type="evidence" value="ECO:0007669"/>
    <property type="project" value="TreeGrafter"/>
</dbReference>
<organism evidence="3 4">
    <name type="scientific">Natronoarchaeum mannanilyticum</name>
    <dbReference type="NCBI Taxonomy" id="926360"/>
    <lineage>
        <taxon>Archaea</taxon>
        <taxon>Methanobacteriati</taxon>
        <taxon>Methanobacteriota</taxon>
        <taxon>Stenosarchaea group</taxon>
        <taxon>Halobacteria</taxon>
        <taxon>Halobacteriales</taxon>
        <taxon>Natronoarchaeaceae</taxon>
    </lineage>
</organism>
<dbReference type="GO" id="GO:0016887">
    <property type="term" value="F:ATP hydrolysis activity"/>
    <property type="evidence" value="ECO:0007669"/>
    <property type="project" value="TreeGrafter"/>
</dbReference>
<dbReference type="GO" id="GO:0005524">
    <property type="term" value="F:ATP binding"/>
    <property type="evidence" value="ECO:0007669"/>
    <property type="project" value="UniProtKB-KW"/>
</dbReference>
<name>A0AAV3T8F1_9EURY</name>